<dbReference type="Proteomes" id="UP001428290">
    <property type="component" value="Unassembled WGS sequence"/>
</dbReference>
<dbReference type="Gene3D" id="2.80.10.50">
    <property type="match status" value="1"/>
</dbReference>
<accession>A0ABP9WXK0</accession>
<sequence length="690" mass="75300">MIAVARKPFRTLVSLTLAVGVMMGGTLLSAVAEQSATLPPINGTWDSSLGNSFQKAGSIDSLTVDASNNLYVAGDFNFINQTEVNGLARWNGTNWNGYGLQPNDVGKIHKVLPFENELFAIGDFERLQQAQNKIARWNGTSFQPIGNGITGLLHRFSPDITVATLHSYSETLYIGGEFSQFAGEFAYAIGQWNGAVQPQATIFDGKVTSFASDADELIAGGYFTQIDGVDSRLARLVDNQWVALDVGIANSAFTVYSANNTIYLVGYNLTNQTYQLYSWDGSNAVSIGNVLDNSIDSLVGLGSDLYIQTNQQLLKLQNNQWQAANLPLTITKLTALASNGSTLYLGGELVLNANPSQIVAWNGTQAQSLATLTVIDDQHLVSGDAGRPVITDYGVGSAQGSIQRWNGTSWETLATDTNDSFGLSQFYRANNQLYSFFLEPQALATGQAASNVWRLNGTTWTSANINVSDTVYWYESGQQIFAYLAQPQASQPITGILEFDGTSLNPRLQPDWFNRSDYLFFFENNFYAINLLNDLDSKFLEIQRWNGQNWHEIQFMEVPKARYSLDMWRGQLFMVNTAGNFYEINPDGSLDEIATADGGIYTMAGRDDGALYLGGDFSTIDAATTGPIASFDGTNFRGLLSQPNGRVNSLSVDRNHVYVAGDFTKVGTVASLGVAVFVPTKQVYLPAAMR</sequence>
<name>A0ABP9WXK0_9CHLR</name>
<proteinExistence type="predicted"/>
<organism evidence="1 2">
    <name type="scientific">Herpetosiphon gulosus</name>
    <dbReference type="NCBI Taxonomy" id="1973496"/>
    <lineage>
        <taxon>Bacteria</taxon>
        <taxon>Bacillati</taxon>
        <taxon>Chloroflexota</taxon>
        <taxon>Chloroflexia</taxon>
        <taxon>Herpetosiphonales</taxon>
        <taxon>Herpetosiphonaceae</taxon>
        <taxon>Herpetosiphon</taxon>
    </lineage>
</organism>
<keyword evidence="2" id="KW-1185">Reference proteome</keyword>
<evidence type="ECO:0000313" key="2">
    <source>
        <dbReference type="Proteomes" id="UP001428290"/>
    </source>
</evidence>
<protein>
    <submittedName>
        <fullName evidence="1">Uncharacterized protein</fullName>
    </submittedName>
</protein>
<evidence type="ECO:0000313" key="1">
    <source>
        <dbReference type="EMBL" id="GAA5527865.1"/>
    </source>
</evidence>
<gene>
    <name evidence="1" type="ORF">Hgul01_01658</name>
</gene>
<dbReference type="EMBL" id="BAABRU010000005">
    <property type="protein sequence ID" value="GAA5527865.1"/>
    <property type="molecule type" value="Genomic_DNA"/>
</dbReference>
<comment type="caution">
    <text evidence="1">The sequence shown here is derived from an EMBL/GenBank/DDBJ whole genome shotgun (WGS) entry which is preliminary data.</text>
</comment>
<reference evidence="1 2" key="1">
    <citation type="submission" date="2024-02" db="EMBL/GenBank/DDBJ databases">
        <title>Herpetosiphon gulosus NBRC 112829.</title>
        <authorList>
            <person name="Ichikawa N."/>
            <person name="Katano-Makiyama Y."/>
            <person name="Hidaka K."/>
        </authorList>
    </citation>
    <scope>NUCLEOTIDE SEQUENCE [LARGE SCALE GENOMIC DNA]</scope>
    <source>
        <strain evidence="1 2">NBRC 112829</strain>
    </source>
</reference>